<dbReference type="GO" id="GO:0016301">
    <property type="term" value="F:kinase activity"/>
    <property type="evidence" value="ECO:0007669"/>
    <property type="project" value="InterPro"/>
</dbReference>
<dbReference type="EC" id="2.7.1.176" evidence="2"/>
<evidence type="ECO:0000256" key="6">
    <source>
        <dbReference type="ARBA" id="ARBA00048178"/>
    </source>
</evidence>
<sequence length="187" mass="20615">MKTYTIIGGVNGVGKSSLTGVLRSELTDLGSVIDVDKLTASLGGDKLAGGKAAIRKIESCLEKGVCFTQETTLSGQRTERTIRAAKEAGYQIRLYYVGLDSTQESLARIRNRVAKGGHNIPAEDVLRRFEKRFSDLARILPYCDTAVFYDNNNGFVEVAEYQNGQLLLKGSYRPQWIVDLAGYLEQL</sequence>
<dbReference type="GO" id="GO:0005524">
    <property type="term" value="F:ATP binding"/>
    <property type="evidence" value="ECO:0007669"/>
    <property type="project" value="UniProtKB-KW"/>
</dbReference>
<dbReference type="EMBL" id="CACRSL010000003">
    <property type="protein sequence ID" value="VYS75429.1"/>
    <property type="molecule type" value="Genomic_DNA"/>
</dbReference>
<evidence type="ECO:0000313" key="8">
    <source>
        <dbReference type="EMBL" id="VYS75429.1"/>
    </source>
</evidence>
<evidence type="ECO:0000256" key="4">
    <source>
        <dbReference type="ARBA" id="ARBA00022840"/>
    </source>
</evidence>
<comment type="catalytic activity">
    <reaction evidence="6">
        <text>UDP-N-acetyl-alpha-D-glucosamine + ATP = UDP-N-acetyl-alpha-D-glucosamine 3'-phosphate + ADP + H(+)</text>
        <dbReference type="Rhea" id="RHEA:32671"/>
        <dbReference type="ChEBI" id="CHEBI:15378"/>
        <dbReference type="ChEBI" id="CHEBI:30616"/>
        <dbReference type="ChEBI" id="CHEBI:57705"/>
        <dbReference type="ChEBI" id="CHEBI:64353"/>
        <dbReference type="ChEBI" id="CHEBI:456216"/>
        <dbReference type="EC" id="2.7.1.176"/>
    </reaction>
</comment>
<dbReference type="InterPro" id="IPR010488">
    <property type="entry name" value="Zeta_toxin_domain"/>
</dbReference>
<dbReference type="InterPro" id="IPR027417">
    <property type="entry name" value="P-loop_NTPase"/>
</dbReference>
<accession>A0A6N2R591</accession>
<organism evidence="8">
    <name type="scientific">uncultured Anaerotruncus sp</name>
    <dbReference type="NCBI Taxonomy" id="905011"/>
    <lineage>
        <taxon>Bacteria</taxon>
        <taxon>Bacillati</taxon>
        <taxon>Bacillota</taxon>
        <taxon>Clostridia</taxon>
        <taxon>Eubacteriales</taxon>
        <taxon>Oscillospiraceae</taxon>
        <taxon>Anaerotruncus</taxon>
        <taxon>environmental samples</taxon>
    </lineage>
</organism>
<dbReference type="PANTHER" id="PTHR39206">
    <property type="entry name" value="SLL8004 PROTEIN"/>
    <property type="match status" value="1"/>
</dbReference>
<evidence type="ECO:0000256" key="3">
    <source>
        <dbReference type="ARBA" id="ARBA00022741"/>
    </source>
</evidence>
<comment type="similarity">
    <text evidence="1">Belongs to the zeta toxin family.</text>
</comment>
<protein>
    <recommendedName>
        <fullName evidence="5">UDP-N-acetylglucosamine kinase</fullName>
        <ecNumber evidence="2">2.7.1.176</ecNumber>
    </recommendedName>
    <alternativeName>
        <fullName evidence="5">UDP-N-acetylglucosamine kinase</fullName>
    </alternativeName>
</protein>
<evidence type="ECO:0000256" key="5">
    <source>
        <dbReference type="ARBA" id="ARBA00032897"/>
    </source>
</evidence>
<dbReference type="PANTHER" id="PTHR39206:SF1">
    <property type="entry name" value="SLL8004 PROTEIN"/>
    <property type="match status" value="1"/>
</dbReference>
<name>A0A6N2R591_9FIRM</name>
<evidence type="ECO:0000256" key="2">
    <source>
        <dbReference type="ARBA" id="ARBA00011963"/>
    </source>
</evidence>
<dbReference type="SUPFAM" id="SSF52540">
    <property type="entry name" value="P-loop containing nucleoside triphosphate hydrolases"/>
    <property type="match status" value="1"/>
</dbReference>
<keyword evidence="4" id="KW-0067">ATP-binding</keyword>
<dbReference type="Pfam" id="PF06414">
    <property type="entry name" value="Zeta_toxin"/>
    <property type="match status" value="1"/>
</dbReference>
<keyword evidence="3" id="KW-0547">Nucleotide-binding</keyword>
<feature type="domain" description="Zeta toxin" evidence="7">
    <location>
        <begin position="59"/>
        <end position="137"/>
    </location>
</feature>
<evidence type="ECO:0000256" key="1">
    <source>
        <dbReference type="ARBA" id="ARBA00009104"/>
    </source>
</evidence>
<reference evidence="8" key="1">
    <citation type="submission" date="2019-11" db="EMBL/GenBank/DDBJ databases">
        <authorList>
            <person name="Feng L."/>
        </authorList>
    </citation>
    <scope>NUCLEOTIDE SEQUENCE</scope>
    <source>
        <strain evidence="8">AundefinedLFYP135</strain>
    </source>
</reference>
<gene>
    <name evidence="8" type="ORF">AULFYP135_00201</name>
</gene>
<dbReference type="AlphaFoldDB" id="A0A6N2R591"/>
<dbReference type="Gene3D" id="3.40.50.300">
    <property type="entry name" value="P-loop containing nucleotide triphosphate hydrolases"/>
    <property type="match status" value="1"/>
</dbReference>
<proteinExistence type="inferred from homology"/>
<evidence type="ECO:0000259" key="7">
    <source>
        <dbReference type="Pfam" id="PF06414"/>
    </source>
</evidence>